<dbReference type="EMBL" id="KN847040">
    <property type="protein sequence ID" value="KIW33598.1"/>
    <property type="molecule type" value="Genomic_DNA"/>
</dbReference>
<dbReference type="VEuPathDB" id="FungiDB:PV07_00434"/>
<dbReference type="Proteomes" id="UP000054466">
    <property type="component" value="Unassembled WGS sequence"/>
</dbReference>
<accession>A0A0D2CQX4</accession>
<sequence>MRARWASIPYEGQFNPGTHDLRQDTTPHQPRADENSPLFCRGSRAPPSLYGIPQEELAGRGRGGREATTVFVSQNCISFCRVNVNAHAPAHRQGSVVLGDR</sequence>
<name>A0A0D2CQX4_9EURO</name>
<dbReference type="RefSeq" id="XP_016253814.1">
    <property type="nucleotide sequence ID" value="XM_016386886.1"/>
</dbReference>
<proteinExistence type="predicted"/>
<dbReference type="HOGENOM" id="CLU_2291381_0_0_1"/>
<gene>
    <name evidence="2" type="ORF">PV07_00434</name>
</gene>
<feature type="compositionally biased region" description="Basic and acidic residues" evidence="1">
    <location>
        <begin position="19"/>
        <end position="34"/>
    </location>
</feature>
<evidence type="ECO:0000256" key="1">
    <source>
        <dbReference type="SAM" id="MobiDB-lite"/>
    </source>
</evidence>
<dbReference type="GeneID" id="27339628"/>
<evidence type="ECO:0000313" key="3">
    <source>
        <dbReference type="Proteomes" id="UP000054466"/>
    </source>
</evidence>
<reference evidence="2 3" key="1">
    <citation type="submission" date="2015-01" db="EMBL/GenBank/DDBJ databases">
        <title>The Genome Sequence of Cladophialophora immunda CBS83496.</title>
        <authorList>
            <consortium name="The Broad Institute Genomics Platform"/>
            <person name="Cuomo C."/>
            <person name="de Hoog S."/>
            <person name="Gorbushina A."/>
            <person name="Stielow B."/>
            <person name="Teixiera M."/>
            <person name="Abouelleil A."/>
            <person name="Chapman S.B."/>
            <person name="Priest M."/>
            <person name="Young S.K."/>
            <person name="Wortman J."/>
            <person name="Nusbaum C."/>
            <person name="Birren B."/>
        </authorList>
    </citation>
    <scope>NUCLEOTIDE SEQUENCE [LARGE SCALE GENOMIC DNA]</scope>
    <source>
        <strain evidence="2 3">CBS 83496</strain>
    </source>
</reference>
<feature type="region of interest" description="Disordered" evidence="1">
    <location>
        <begin position="1"/>
        <end position="61"/>
    </location>
</feature>
<organism evidence="2 3">
    <name type="scientific">Cladophialophora immunda</name>
    <dbReference type="NCBI Taxonomy" id="569365"/>
    <lineage>
        <taxon>Eukaryota</taxon>
        <taxon>Fungi</taxon>
        <taxon>Dikarya</taxon>
        <taxon>Ascomycota</taxon>
        <taxon>Pezizomycotina</taxon>
        <taxon>Eurotiomycetes</taxon>
        <taxon>Chaetothyriomycetidae</taxon>
        <taxon>Chaetothyriales</taxon>
        <taxon>Herpotrichiellaceae</taxon>
        <taxon>Cladophialophora</taxon>
    </lineage>
</organism>
<evidence type="ECO:0000313" key="2">
    <source>
        <dbReference type="EMBL" id="KIW33598.1"/>
    </source>
</evidence>
<dbReference type="AlphaFoldDB" id="A0A0D2CQX4"/>
<keyword evidence="3" id="KW-1185">Reference proteome</keyword>
<protein>
    <submittedName>
        <fullName evidence="2">Uncharacterized protein</fullName>
    </submittedName>
</protein>